<dbReference type="GO" id="GO:0050772">
    <property type="term" value="P:positive regulation of axonogenesis"/>
    <property type="evidence" value="ECO:0007669"/>
    <property type="project" value="TreeGrafter"/>
</dbReference>
<evidence type="ECO:0000256" key="5">
    <source>
        <dbReference type="ARBA" id="ARBA00023157"/>
    </source>
</evidence>
<proteinExistence type="inferred from homology"/>
<evidence type="ECO:0000313" key="7">
    <source>
        <dbReference type="Ensembl" id="ENSLLEP00000027546.1"/>
    </source>
</evidence>
<evidence type="ECO:0000256" key="2">
    <source>
        <dbReference type="ARBA" id="ARBA00005669"/>
    </source>
</evidence>
<keyword evidence="5" id="KW-1015">Disulfide bond</keyword>
<dbReference type="Ensembl" id="ENSLLET00000028625.1">
    <property type="protein sequence ID" value="ENSLLEP00000027546.1"/>
    <property type="gene ID" value="ENSLLEG00000017491.1"/>
</dbReference>
<protein>
    <submittedName>
        <fullName evidence="7">Meteorin, glial cell differentiation regulator</fullName>
    </submittedName>
</protein>
<accession>A0A8C5PT73</accession>
<evidence type="ECO:0000313" key="8">
    <source>
        <dbReference type="Proteomes" id="UP000694569"/>
    </source>
</evidence>
<feature type="signal peptide" evidence="6">
    <location>
        <begin position="1"/>
        <end position="25"/>
    </location>
</feature>
<feature type="chain" id="PRO_5034466788" evidence="6">
    <location>
        <begin position="26"/>
        <end position="302"/>
    </location>
</feature>
<keyword evidence="8" id="KW-1185">Reference proteome</keyword>
<dbReference type="InterPro" id="IPR051998">
    <property type="entry name" value="Meteorin-like"/>
</dbReference>
<dbReference type="Proteomes" id="UP000694569">
    <property type="component" value="Unplaced"/>
</dbReference>
<dbReference type="GO" id="GO:0005615">
    <property type="term" value="C:extracellular space"/>
    <property type="evidence" value="ECO:0007669"/>
    <property type="project" value="TreeGrafter"/>
</dbReference>
<dbReference type="PANTHER" id="PTHR28593:SF2">
    <property type="entry name" value="METEORIN"/>
    <property type="match status" value="1"/>
</dbReference>
<organism evidence="7 8">
    <name type="scientific">Leptobrachium leishanense</name>
    <name type="common">Leishan spiny toad</name>
    <dbReference type="NCBI Taxonomy" id="445787"/>
    <lineage>
        <taxon>Eukaryota</taxon>
        <taxon>Metazoa</taxon>
        <taxon>Chordata</taxon>
        <taxon>Craniata</taxon>
        <taxon>Vertebrata</taxon>
        <taxon>Euteleostomi</taxon>
        <taxon>Amphibia</taxon>
        <taxon>Batrachia</taxon>
        <taxon>Anura</taxon>
        <taxon>Pelobatoidea</taxon>
        <taxon>Megophryidae</taxon>
        <taxon>Leptobrachium</taxon>
    </lineage>
</organism>
<dbReference type="GO" id="GO:0005179">
    <property type="term" value="F:hormone activity"/>
    <property type="evidence" value="ECO:0007669"/>
    <property type="project" value="TreeGrafter"/>
</dbReference>
<evidence type="ECO:0000256" key="1">
    <source>
        <dbReference type="ARBA" id="ARBA00004613"/>
    </source>
</evidence>
<keyword evidence="3" id="KW-0964">Secreted</keyword>
<comment type="subcellular location">
    <subcellularLocation>
        <location evidence="1">Secreted</location>
    </subcellularLocation>
</comment>
<dbReference type="GO" id="GO:0010001">
    <property type="term" value="P:glial cell differentiation"/>
    <property type="evidence" value="ECO:0007669"/>
    <property type="project" value="TreeGrafter"/>
</dbReference>
<reference evidence="7" key="2">
    <citation type="submission" date="2025-09" db="UniProtKB">
        <authorList>
            <consortium name="Ensembl"/>
        </authorList>
    </citation>
    <scope>IDENTIFICATION</scope>
</reference>
<dbReference type="PANTHER" id="PTHR28593">
    <property type="entry name" value="METEORIN-LIKE PROTEIN"/>
    <property type="match status" value="1"/>
</dbReference>
<evidence type="ECO:0000256" key="6">
    <source>
        <dbReference type="SAM" id="SignalP"/>
    </source>
</evidence>
<dbReference type="OrthoDB" id="6092325at2759"/>
<dbReference type="GeneTree" id="ENSGT00390000001390"/>
<evidence type="ECO:0000256" key="4">
    <source>
        <dbReference type="ARBA" id="ARBA00022729"/>
    </source>
</evidence>
<name>A0A8C5PT73_9ANUR</name>
<sequence>MQPWPENMRGITGLLTLSLIQWVSCSFRESQCSWRGSGLSLEAGSVEQASLHCAEGAVKWLYPKGALRLRILPRQPVAVPASEPRLLTACIKPASTFRGAQLYLEREGVLELLLSEAEPTMHPRVHCFSWHPQQKVALFLQAIPHQDISRRIAAFRYELRGDWDGRLALPLNKLNMEGVCRPCNDTEIMMAVCTSDFVVRGNIRTVENDAELQESVIGVTTTRIYRQKFVLFKPRDHSVKSMGDIRTPLSCGVKHGPGSFLFMGWVHFRDAWLGCAPRYKDFKRIYESAMKVHENPCEIALD</sequence>
<comment type="similarity">
    <text evidence="2">Belongs to the meteorin family.</text>
</comment>
<reference evidence="7" key="1">
    <citation type="submission" date="2025-08" db="UniProtKB">
        <authorList>
            <consortium name="Ensembl"/>
        </authorList>
    </citation>
    <scope>IDENTIFICATION</scope>
</reference>
<keyword evidence="4 6" id="KW-0732">Signal</keyword>
<evidence type="ECO:0000256" key="3">
    <source>
        <dbReference type="ARBA" id="ARBA00022525"/>
    </source>
</evidence>
<gene>
    <name evidence="7" type="primary">METRN</name>
</gene>
<dbReference type="AlphaFoldDB" id="A0A8C5PT73"/>